<keyword evidence="6" id="KW-0378">Hydrolase</keyword>
<keyword evidence="7" id="KW-0106">Calcium</keyword>
<evidence type="ECO:0000313" key="11">
    <source>
        <dbReference type="EMBL" id="EEH36220.1"/>
    </source>
</evidence>
<evidence type="ECO:0000256" key="1">
    <source>
        <dbReference type="ARBA" id="ARBA00001913"/>
    </source>
</evidence>
<dbReference type="eggNOG" id="KOG2431">
    <property type="taxonomic scope" value="Eukaryota"/>
</dbReference>
<dbReference type="UniPathway" id="UPA00378"/>
<dbReference type="InterPro" id="IPR001382">
    <property type="entry name" value="Glyco_hydro_47"/>
</dbReference>
<dbReference type="Gene3D" id="1.50.10.10">
    <property type="match status" value="1"/>
</dbReference>
<proteinExistence type="inferred from homology"/>
<dbReference type="AlphaFoldDB" id="C1GPU8"/>
<dbReference type="VEuPathDB" id="FungiDB:PAAG_00543"/>
<dbReference type="Proteomes" id="UP000002059">
    <property type="component" value="Partially assembled WGS sequence"/>
</dbReference>
<dbReference type="GO" id="GO:0016020">
    <property type="term" value="C:membrane"/>
    <property type="evidence" value="ECO:0007669"/>
    <property type="project" value="InterPro"/>
</dbReference>
<dbReference type="OrthoDB" id="8118055at2759"/>
<evidence type="ECO:0000256" key="10">
    <source>
        <dbReference type="ARBA" id="ARBA00048605"/>
    </source>
</evidence>
<dbReference type="Pfam" id="PF01532">
    <property type="entry name" value="Glyco_hydro_47"/>
    <property type="match status" value="1"/>
</dbReference>
<evidence type="ECO:0000256" key="7">
    <source>
        <dbReference type="ARBA" id="ARBA00022837"/>
    </source>
</evidence>
<evidence type="ECO:0000256" key="3">
    <source>
        <dbReference type="ARBA" id="ARBA00007658"/>
    </source>
</evidence>
<organism evidence="11 12">
    <name type="scientific">Paracoccidioides lutzii (strain ATCC MYA-826 / Pb01)</name>
    <name type="common">Paracoccidioides brasiliensis</name>
    <dbReference type="NCBI Taxonomy" id="502779"/>
    <lineage>
        <taxon>Eukaryota</taxon>
        <taxon>Fungi</taxon>
        <taxon>Dikarya</taxon>
        <taxon>Ascomycota</taxon>
        <taxon>Pezizomycotina</taxon>
        <taxon>Eurotiomycetes</taxon>
        <taxon>Eurotiomycetidae</taxon>
        <taxon>Onygenales</taxon>
        <taxon>Ajellomycetaceae</taxon>
        <taxon>Paracoccidioides</taxon>
    </lineage>
</organism>
<dbReference type="SUPFAM" id="SSF48225">
    <property type="entry name" value="Seven-hairpin glycosidases"/>
    <property type="match status" value="1"/>
</dbReference>
<gene>
    <name evidence="11" type="ORF">PAAG_00543</name>
</gene>
<keyword evidence="8" id="KW-1015">Disulfide bond</keyword>
<keyword evidence="12" id="KW-1185">Reference proteome</keyword>
<evidence type="ECO:0000313" key="12">
    <source>
        <dbReference type="Proteomes" id="UP000002059"/>
    </source>
</evidence>
<dbReference type="InterPro" id="IPR036026">
    <property type="entry name" value="Seven-hairpin_glycosidases"/>
</dbReference>
<comment type="similarity">
    <text evidence="3">Belongs to the glycosyl hydrolase 47 family.</text>
</comment>
<name>C1GPU8_PARBA</name>
<dbReference type="EC" id="3.2.1.113" evidence="4"/>
<comment type="catalytic activity">
    <reaction evidence="9">
        <text>N(4)-(alpha-D-Man-(1-&gt;2)-alpha-D-Man-(1-&gt;2)-alpha-D-Man-(1-&gt;3)-[alpha-D-Man-(1-&gt;3)-[alpha-D-Man-(1-&gt;2)-alpha-D-Man-(1-&gt;6)]-alpha-D-Man-(1-&gt;6)]-beta-D-Man-(1-&gt;4)-beta-D-GlcNAc-(1-&gt;4)-beta-D-GlcNAc)-L-asparaginyl-[protein] (N-glucan mannose isomer 8A1,2,3B1,3) + 3 H2O = N(4)-(alpha-D-Man-(1-&gt;3)-[alpha-D-Man-(1-&gt;3)-[alpha-D-Man-(1-&gt;6)]-alpha-D-Man-(1-&gt;6)]-beta-D-Man-(1-&gt;4)-beta-D-GlcNAc-(1-&gt;4)-beta-D-GlcNAc)-L-asparaginyl-[protein] (N-glucan mannose isomer 5A1,2) + 3 beta-D-mannose</text>
        <dbReference type="Rhea" id="RHEA:56028"/>
        <dbReference type="Rhea" id="RHEA-COMP:14358"/>
        <dbReference type="Rhea" id="RHEA-COMP:14367"/>
        <dbReference type="ChEBI" id="CHEBI:15377"/>
        <dbReference type="ChEBI" id="CHEBI:28563"/>
        <dbReference type="ChEBI" id="CHEBI:59087"/>
        <dbReference type="ChEBI" id="CHEBI:60628"/>
        <dbReference type="EC" id="3.2.1.113"/>
    </reaction>
</comment>
<dbReference type="HOGENOM" id="CLU_1384535_0_0_1"/>
<dbReference type="KEGG" id="pbl:PAAG_00543"/>
<evidence type="ECO:0000256" key="8">
    <source>
        <dbReference type="ARBA" id="ARBA00023157"/>
    </source>
</evidence>
<reference evidence="11 12" key="1">
    <citation type="journal article" date="2011" name="PLoS Genet.">
        <title>Comparative genomic analysis of human fungal pathogens causing paracoccidioidomycosis.</title>
        <authorList>
            <person name="Desjardins C.A."/>
            <person name="Champion M.D."/>
            <person name="Holder J.W."/>
            <person name="Muszewska A."/>
            <person name="Goldberg J."/>
            <person name="Bailao A.M."/>
            <person name="Brigido M.M."/>
            <person name="Ferreira M.E."/>
            <person name="Garcia A.M."/>
            <person name="Grynberg M."/>
            <person name="Gujja S."/>
            <person name="Heiman D.I."/>
            <person name="Henn M.R."/>
            <person name="Kodira C.D."/>
            <person name="Leon-Narvaez H."/>
            <person name="Longo L.V."/>
            <person name="Ma L.J."/>
            <person name="Malavazi I."/>
            <person name="Matsuo A.L."/>
            <person name="Morais F.V."/>
            <person name="Pereira M."/>
            <person name="Rodriguez-Brito S."/>
            <person name="Sakthikumar S."/>
            <person name="Salem-Izacc S.M."/>
            <person name="Sykes S.M."/>
            <person name="Teixeira M.M."/>
            <person name="Vallejo M.C."/>
            <person name="Walter M.E."/>
            <person name="Yandava C."/>
            <person name="Young S."/>
            <person name="Zeng Q."/>
            <person name="Zucker J."/>
            <person name="Felipe M.S."/>
            <person name="Goldman G.H."/>
            <person name="Haas B.J."/>
            <person name="McEwen J.G."/>
            <person name="Nino-Vega G."/>
            <person name="Puccia R."/>
            <person name="San-Blas G."/>
            <person name="Soares C.M."/>
            <person name="Birren B.W."/>
            <person name="Cuomo C.A."/>
        </authorList>
    </citation>
    <scope>NUCLEOTIDE SEQUENCE [LARGE SCALE GENOMIC DNA]</scope>
    <source>
        <strain evidence="12">ATCC MYA-826 / Pb01</strain>
    </source>
</reference>
<comment type="pathway">
    <text evidence="2">Protein modification; protein glycosylation.</text>
</comment>
<comment type="cofactor">
    <cofactor evidence="1">
        <name>Ca(2+)</name>
        <dbReference type="ChEBI" id="CHEBI:29108"/>
    </cofactor>
</comment>
<dbReference type="GO" id="GO:0036503">
    <property type="term" value="P:ERAD pathway"/>
    <property type="evidence" value="ECO:0007669"/>
    <property type="project" value="UniProtKB-ARBA"/>
</dbReference>
<dbReference type="GO" id="GO:0005975">
    <property type="term" value="P:carbohydrate metabolic process"/>
    <property type="evidence" value="ECO:0007669"/>
    <property type="project" value="InterPro"/>
</dbReference>
<evidence type="ECO:0000256" key="4">
    <source>
        <dbReference type="ARBA" id="ARBA00012238"/>
    </source>
</evidence>
<dbReference type="GO" id="GO:0005509">
    <property type="term" value="F:calcium ion binding"/>
    <property type="evidence" value="ECO:0007669"/>
    <property type="project" value="InterPro"/>
</dbReference>
<evidence type="ECO:0000256" key="6">
    <source>
        <dbReference type="ARBA" id="ARBA00022801"/>
    </source>
</evidence>
<dbReference type="InterPro" id="IPR050749">
    <property type="entry name" value="Glycosyl_Hydrolase_47"/>
</dbReference>
<dbReference type="PANTHER" id="PTHR11742:SF55">
    <property type="entry name" value="ENDOPLASMIC RETICULUM MANNOSYL-OLIGOSACCHARIDE 1,2-ALPHA-MANNOSIDASE"/>
    <property type="match status" value="1"/>
</dbReference>
<dbReference type="GeneID" id="9101135"/>
<accession>C1GPU8</accession>
<dbReference type="GO" id="GO:0004571">
    <property type="term" value="F:mannosyl-oligosaccharide 1,2-alpha-mannosidase activity"/>
    <property type="evidence" value="ECO:0007669"/>
    <property type="project" value="UniProtKB-EC"/>
</dbReference>
<sequence>MYGLKRIFHNLPLHLPNGLTNEPRGLGWIIIDSLDPMTLMNRTSRLGNAQTFDPIKSHTTSRILGRVSYVSSPQDSVYLSNAIDLADRLLDAYEFPSGIPYAGIELRTKNGIRSHADGGASSMTEVTTLQLEMKYLANFTGNELYWLKAEKVDQILDDNVMGDGLHPIFVDPESDDHFTTPTDIMGRIYYTTISTNI</sequence>
<evidence type="ECO:0000256" key="2">
    <source>
        <dbReference type="ARBA" id="ARBA00004922"/>
    </source>
</evidence>
<dbReference type="InterPro" id="IPR012341">
    <property type="entry name" value="6hp_glycosidase-like_sf"/>
</dbReference>
<evidence type="ECO:0000256" key="5">
    <source>
        <dbReference type="ARBA" id="ARBA00022723"/>
    </source>
</evidence>
<dbReference type="PANTHER" id="PTHR11742">
    <property type="entry name" value="MANNOSYL-OLIGOSACCHARIDE ALPHA-1,2-MANNOSIDASE-RELATED"/>
    <property type="match status" value="1"/>
</dbReference>
<dbReference type="EMBL" id="KN293992">
    <property type="protein sequence ID" value="EEH36220.1"/>
    <property type="molecule type" value="Genomic_DNA"/>
</dbReference>
<dbReference type="GO" id="GO:0005783">
    <property type="term" value="C:endoplasmic reticulum"/>
    <property type="evidence" value="ECO:0007669"/>
    <property type="project" value="TreeGrafter"/>
</dbReference>
<keyword evidence="5" id="KW-0479">Metal-binding</keyword>
<dbReference type="RefSeq" id="XP_002798004.1">
    <property type="nucleotide sequence ID" value="XM_002797958.1"/>
</dbReference>
<comment type="catalytic activity">
    <reaction evidence="10">
        <text>N(4)-(alpha-D-Man-(1-&gt;2)-alpha-D-Man-(1-&gt;2)-alpha-D-Man-(1-&gt;3)-[alpha-D-Man-(1-&gt;2)-alpha-D-Man-(1-&gt;3)-[alpha-D-Man-(1-&gt;2)-alpha-D-Man-(1-&gt;6)]-alpha-D-Man-(1-&gt;6)]-beta-D-Man-(1-&gt;4)-beta-D-GlcNAc-(1-&gt;4)-beta-D-GlcNAc)-L-asparaginyl-[protein] (N-glucan mannose isomer 9A1,2,3B1,2,3) + 4 H2O = N(4)-(alpha-D-Man-(1-&gt;3)-[alpha-D-Man-(1-&gt;3)-[alpha-D-Man-(1-&gt;6)]-alpha-D-Man-(1-&gt;6)]-beta-D-Man-(1-&gt;4)-beta-D-GlcNAc-(1-&gt;4)-beta-D-GlcNAc)-L-asparaginyl-[protein] (N-glucan mannose isomer 5A1,2) + 4 beta-D-mannose</text>
        <dbReference type="Rhea" id="RHEA:56008"/>
        <dbReference type="Rhea" id="RHEA-COMP:14356"/>
        <dbReference type="Rhea" id="RHEA-COMP:14367"/>
        <dbReference type="ChEBI" id="CHEBI:15377"/>
        <dbReference type="ChEBI" id="CHEBI:28563"/>
        <dbReference type="ChEBI" id="CHEBI:59087"/>
        <dbReference type="ChEBI" id="CHEBI:139493"/>
        <dbReference type="EC" id="3.2.1.113"/>
    </reaction>
</comment>
<protein>
    <recommendedName>
        <fullName evidence="4">mannosyl-oligosaccharide 1,2-alpha-mannosidase</fullName>
        <ecNumber evidence="4">3.2.1.113</ecNumber>
    </recommendedName>
</protein>
<evidence type="ECO:0000256" key="9">
    <source>
        <dbReference type="ARBA" id="ARBA00047669"/>
    </source>
</evidence>